<dbReference type="InterPro" id="IPR013024">
    <property type="entry name" value="GGCT-like"/>
</dbReference>
<feature type="region of interest" description="Disordered" evidence="4">
    <location>
        <begin position="1"/>
        <end position="23"/>
    </location>
</feature>
<name>A0A9W9EMK3_9EURO</name>
<dbReference type="GeneID" id="81398896"/>
<comment type="caution">
    <text evidence="6">The sequence shown here is derived from an EMBL/GenBank/DDBJ whole genome shotgun (WGS) entry which is preliminary data.</text>
</comment>
<evidence type="ECO:0000313" key="7">
    <source>
        <dbReference type="Proteomes" id="UP001141434"/>
    </source>
</evidence>
<gene>
    <name evidence="6" type="ORF">NUU61_009202</name>
</gene>
<dbReference type="InterPro" id="IPR009288">
    <property type="entry name" value="AIG2-like_dom"/>
</dbReference>
<evidence type="ECO:0000256" key="4">
    <source>
        <dbReference type="SAM" id="MobiDB-lite"/>
    </source>
</evidence>
<dbReference type="PANTHER" id="PTHR31544">
    <property type="entry name" value="AIG2-LIKE PROTEIN D"/>
    <property type="match status" value="1"/>
</dbReference>
<feature type="domain" description="Gamma-glutamylcyclotransferase AIG2-like" evidence="5">
    <location>
        <begin position="53"/>
        <end position="140"/>
    </location>
</feature>
<dbReference type="InterPro" id="IPR045038">
    <property type="entry name" value="AIG2-like"/>
</dbReference>
<dbReference type="CDD" id="cd06661">
    <property type="entry name" value="GGCT_like"/>
    <property type="match status" value="1"/>
</dbReference>
<dbReference type="InterPro" id="IPR036568">
    <property type="entry name" value="GGCT-like_sf"/>
</dbReference>
<protein>
    <recommendedName>
        <fullName evidence="3">Putative gamma-glutamylcyclotransferase</fullName>
    </recommendedName>
</protein>
<dbReference type="OrthoDB" id="3262926at2759"/>
<dbReference type="AlphaFoldDB" id="A0A9W9EMK3"/>
<evidence type="ECO:0000256" key="1">
    <source>
        <dbReference type="ARBA" id="ARBA00008861"/>
    </source>
</evidence>
<organism evidence="6 7">
    <name type="scientific">Penicillium alfredii</name>
    <dbReference type="NCBI Taxonomy" id="1506179"/>
    <lineage>
        <taxon>Eukaryota</taxon>
        <taxon>Fungi</taxon>
        <taxon>Dikarya</taxon>
        <taxon>Ascomycota</taxon>
        <taxon>Pezizomycotina</taxon>
        <taxon>Eurotiomycetes</taxon>
        <taxon>Eurotiomycetidae</taxon>
        <taxon>Eurotiales</taxon>
        <taxon>Aspergillaceae</taxon>
        <taxon>Penicillium</taxon>
    </lineage>
</organism>
<accession>A0A9W9EMK3</accession>
<evidence type="ECO:0000256" key="3">
    <source>
        <dbReference type="ARBA" id="ARBA00030602"/>
    </source>
</evidence>
<reference evidence="6" key="2">
    <citation type="journal article" date="2023" name="IMA Fungus">
        <title>Comparative genomic study of the Penicillium genus elucidates a diverse pangenome and 15 lateral gene transfer events.</title>
        <authorList>
            <person name="Petersen C."/>
            <person name="Sorensen T."/>
            <person name="Nielsen M.R."/>
            <person name="Sondergaard T.E."/>
            <person name="Sorensen J.L."/>
            <person name="Fitzpatrick D.A."/>
            <person name="Frisvad J.C."/>
            <person name="Nielsen K.L."/>
        </authorList>
    </citation>
    <scope>NUCLEOTIDE SEQUENCE</scope>
    <source>
        <strain evidence="6">IBT 34128</strain>
    </source>
</reference>
<evidence type="ECO:0000259" key="5">
    <source>
        <dbReference type="Pfam" id="PF06094"/>
    </source>
</evidence>
<comment type="similarity">
    <text evidence="1">Belongs to the gamma-glutamylcyclotransferase family.</text>
</comment>
<dbReference type="EMBL" id="JAPMSZ010000011">
    <property type="protein sequence ID" value="KAJ5084623.1"/>
    <property type="molecule type" value="Genomic_DNA"/>
</dbReference>
<keyword evidence="7" id="KW-1185">Reference proteome</keyword>
<dbReference type="Proteomes" id="UP001141434">
    <property type="component" value="Unassembled WGS sequence"/>
</dbReference>
<sequence>MSDSAPPPPPPPAHPESKISPAVRKLRSTPPEKFFPIINNAPIDPSDLPTGPYFFYGSLLDPGILGEILGLDTKPELRPAYIEGYQCKLWGQYPALVGSVPSDIVKGAVYNVRSVAEAAKLAAYETRNYQPVSCAITYTDGIWPAQQPGSAFLFRNPRDLSEGCFDLKVWLKRVGRDAASDQLEGKKMDKSELFSSKSDCVWTLHQ</sequence>
<dbReference type="Gene3D" id="3.10.490.10">
    <property type="entry name" value="Gamma-glutamyl cyclotransferase-like"/>
    <property type="match status" value="1"/>
</dbReference>
<dbReference type="Pfam" id="PF06094">
    <property type="entry name" value="GGACT"/>
    <property type="match status" value="1"/>
</dbReference>
<reference evidence="6" key="1">
    <citation type="submission" date="2022-11" db="EMBL/GenBank/DDBJ databases">
        <authorList>
            <person name="Petersen C."/>
        </authorList>
    </citation>
    <scope>NUCLEOTIDE SEQUENCE</scope>
    <source>
        <strain evidence="6">IBT 34128</strain>
    </source>
</reference>
<dbReference type="GO" id="GO:0016740">
    <property type="term" value="F:transferase activity"/>
    <property type="evidence" value="ECO:0007669"/>
    <property type="project" value="UniProtKB-KW"/>
</dbReference>
<keyword evidence="2" id="KW-0808">Transferase</keyword>
<dbReference type="PANTHER" id="PTHR31544:SF4">
    <property type="entry name" value="GAMMA-GLUTAMYLCYCLOTRANSFERASE-RELATED"/>
    <property type="match status" value="1"/>
</dbReference>
<evidence type="ECO:0000313" key="6">
    <source>
        <dbReference type="EMBL" id="KAJ5084623.1"/>
    </source>
</evidence>
<dbReference type="RefSeq" id="XP_056508020.1">
    <property type="nucleotide sequence ID" value="XM_056659727.1"/>
</dbReference>
<dbReference type="SUPFAM" id="SSF110857">
    <property type="entry name" value="Gamma-glutamyl cyclotransferase-like"/>
    <property type="match status" value="1"/>
</dbReference>
<feature type="compositionally biased region" description="Pro residues" evidence="4">
    <location>
        <begin position="1"/>
        <end position="14"/>
    </location>
</feature>
<proteinExistence type="inferred from homology"/>
<evidence type="ECO:0000256" key="2">
    <source>
        <dbReference type="ARBA" id="ARBA00022679"/>
    </source>
</evidence>